<evidence type="ECO:0000313" key="2">
    <source>
        <dbReference type="EMBL" id="RFN53868.1"/>
    </source>
</evidence>
<dbReference type="Pfam" id="PF06985">
    <property type="entry name" value="HET"/>
    <property type="match status" value="1"/>
</dbReference>
<dbReference type="Proteomes" id="UP000265631">
    <property type="component" value="Unassembled WGS sequence"/>
</dbReference>
<dbReference type="PANTHER" id="PTHR33112">
    <property type="entry name" value="DOMAIN PROTEIN, PUTATIVE-RELATED"/>
    <property type="match status" value="1"/>
</dbReference>
<dbReference type="EMBL" id="PXXK01000036">
    <property type="protein sequence ID" value="RFN53868.1"/>
    <property type="molecule type" value="Genomic_DNA"/>
</dbReference>
<proteinExistence type="predicted"/>
<comment type="caution">
    <text evidence="2">The sequence shown here is derived from an EMBL/GenBank/DDBJ whole genome shotgun (WGS) entry which is preliminary data.</text>
</comment>
<accession>A0A395N163</accession>
<evidence type="ECO:0000313" key="3">
    <source>
        <dbReference type="Proteomes" id="UP000265631"/>
    </source>
</evidence>
<organism evidence="2 3">
    <name type="scientific">Fusarium flagelliforme</name>
    <dbReference type="NCBI Taxonomy" id="2675880"/>
    <lineage>
        <taxon>Eukaryota</taxon>
        <taxon>Fungi</taxon>
        <taxon>Dikarya</taxon>
        <taxon>Ascomycota</taxon>
        <taxon>Pezizomycotina</taxon>
        <taxon>Sordariomycetes</taxon>
        <taxon>Hypocreomycetidae</taxon>
        <taxon>Hypocreales</taxon>
        <taxon>Nectriaceae</taxon>
        <taxon>Fusarium</taxon>
        <taxon>Fusarium incarnatum-equiseti species complex</taxon>
    </lineage>
</organism>
<dbReference type="STRING" id="2594813.A0A395N163"/>
<dbReference type="InterPro" id="IPR010730">
    <property type="entry name" value="HET"/>
</dbReference>
<feature type="domain" description="Heterokaryon incompatibility" evidence="1">
    <location>
        <begin position="169"/>
        <end position="323"/>
    </location>
</feature>
<evidence type="ECO:0000259" key="1">
    <source>
        <dbReference type="Pfam" id="PF06985"/>
    </source>
</evidence>
<sequence>MDPSTSDFIIQKAFRYGLHSCSYCQAVLVDLTSLVHPGTKDDSFIDEKDNGSDDKKIALYYDKKPFNHFKFSREFVNEAALSCPLFELLKEKCDGDADLRINIDVSSAGSDIYENEKDGGKLYLRLSTSTCLSEHEKCRQTGIPPSRLLDVCQGKTKLVDTELLDDPSWAALSYCWGGPQKAQTTHLNIHDRYQEIDLDELPLTIRDAIYVCRQMHIPYLWVDSLCIAQTDSDTAETAGESDKDRELRKMAGIFSGAALTISASCASSAIEGFLHDRPAWPPGVALPLRVGDTHDIAQVVSTLRAPLAFEAEPVDSRAWIFQEQELSGRAINFRMHGVHWGCQTVEKFISPYDEWLLHSVAFDRSNCRFVWSYLVNEYSKRDLSDIRDRLIAIAAVAEKFANTSNSLTISDYTAGLLKPTLLGDLLWYAPYREDKTIKLEGPSWSWASITGPITYDDNSQDYYMTALLLSTDIVLADPNHVLGSAKSGRIRLRGHMTVESRRITPTIRRESSCERYKCHWDVCPDSKEVFLLEIALLKRTRISHRLGLMLYAKA</sequence>
<keyword evidence="3" id="KW-1185">Reference proteome</keyword>
<dbReference type="PANTHER" id="PTHR33112:SF16">
    <property type="entry name" value="HETEROKARYON INCOMPATIBILITY DOMAIN-CONTAINING PROTEIN"/>
    <property type="match status" value="1"/>
</dbReference>
<protein>
    <submittedName>
        <fullName evidence="2">Het-domain-containing protein</fullName>
    </submittedName>
</protein>
<gene>
    <name evidence="2" type="ORF">FIE12Z_1903</name>
</gene>
<dbReference type="AlphaFoldDB" id="A0A395N163"/>
<reference evidence="2 3" key="1">
    <citation type="journal article" date="2018" name="PLoS Pathog.">
        <title>Evolution of structural diversity of trichothecenes, a family of toxins produced by plant pathogenic and entomopathogenic fungi.</title>
        <authorList>
            <person name="Proctor R.H."/>
            <person name="McCormick S.P."/>
            <person name="Kim H.S."/>
            <person name="Cardoza R.E."/>
            <person name="Stanley A.M."/>
            <person name="Lindo L."/>
            <person name="Kelly A."/>
            <person name="Brown D.W."/>
            <person name="Lee T."/>
            <person name="Vaughan M.M."/>
            <person name="Alexander N.J."/>
            <person name="Busman M."/>
            <person name="Gutierrez S."/>
        </authorList>
    </citation>
    <scope>NUCLEOTIDE SEQUENCE [LARGE SCALE GENOMIC DNA]</scope>
    <source>
        <strain evidence="2 3">NRRL 13405</strain>
    </source>
</reference>
<name>A0A395N163_9HYPO</name>